<proteinExistence type="inferred from homology"/>
<comment type="similarity">
    <text evidence="1">Belongs to the bactofilin family.</text>
</comment>
<evidence type="ECO:0000256" key="1">
    <source>
        <dbReference type="ARBA" id="ARBA00044755"/>
    </source>
</evidence>
<dbReference type="EMBL" id="CAKLDI010000002">
    <property type="protein sequence ID" value="CAH0535532.1"/>
    <property type="molecule type" value="Genomic_DNA"/>
</dbReference>
<dbReference type="PANTHER" id="PTHR35024:SF4">
    <property type="entry name" value="POLYMER-FORMING CYTOSKELETAL PROTEIN"/>
    <property type="match status" value="1"/>
</dbReference>
<dbReference type="InterPro" id="IPR007607">
    <property type="entry name" value="BacA/B"/>
</dbReference>
<evidence type="ECO:0000313" key="3">
    <source>
        <dbReference type="EMBL" id="CAH0535532.1"/>
    </source>
</evidence>
<dbReference type="RefSeq" id="WP_237468447.1">
    <property type="nucleotide sequence ID" value="NZ_CAKLDI010000002.1"/>
</dbReference>
<dbReference type="Pfam" id="PF04519">
    <property type="entry name" value="Bactofilin"/>
    <property type="match status" value="1"/>
</dbReference>
<dbReference type="Proteomes" id="UP000838672">
    <property type="component" value="Unassembled WGS sequence"/>
</dbReference>
<dbReference type="PANTHER" id="PTHR35024">
    <property type="entry name" value="HYPOTHETICAL CYTOSOLIC PROTEIN"/>
    <property type="match status" value="1"/>
</dbReference>
<evidence type="ECO:0008006" key="5">
    <source>
        <dbReference type="Google" id="ProtNLM"/>
    </source>
</evidence>
<comment type="caution">
    <text evidence="3">The sequence shown here is derived from an EMBL/GenBank/DDBJ whole genome shotgun (WGS) entry which is preliminary data.</text>
</comment>
<organism evidence="3 4">
    <name type="scientific">Vibrio stylophorae</name>
    <dbReference type="NCBI Taxonomy" id="659351"/>
    <lineage>
        <taxon>Bacteria</taxon>
        <taxon>Pseudomonadati</taxon>
        <taxon>Pseudomonadota</taxon>
        <taxon>Gammaproteobacteria</taxon>
        <taxon>Vibrionales</taxon>
        <taxon>Vibrionaceae</taxon>
        <taxon>Vibrio</taxon>
    </lineage>
</organism>
<feature type="region of interest" description="Disordered" evidence="2">
    <location>
        <begin position="108"/>
        <end position="144"/>
    </location>
</feature>
<keyword evidence="4" id="KW-1185">Reference proteome</keyword>
<name>A0ABM8ZXQ2_9VIBR</name>
<sequence length="144" mass="15209">MLGKKNKQAATGGVSLISKGCQITGDLELQCDLQVDGYIEGTIKTERTIMISPSGRINGNIQASHVIVNGLVEGTCTANNVDILENGKLKGVVYSQALTITKGGMLVGENRENRPEGVTPLPKKPSLEVADTKNTTEKKTATAN</sequence>
<feature type="compositionally biased region" description="Basic and acidic residues" evidence="2">
    <location>
        <begin position="130"/>
        <end position="144"/>
    </location>
</feature>
<evidence type="ECO:0000256" key="2">
    <source>
        <dbReference type="SAM" id="MobiDB-lite"/>
    </source>
</evidence>
<protein>
    <recommendedName>
        <fullName evidence="5">Polymer-forming cytoskeletal protein</fullName>
    </recommendedName>
</protein>
<reference evidence="3" key="1">
    <citation type="submission" date="2021-11" db="EMBL/GenBank/DDBJ databases">
        <authorList>
            <person name="Rodrigo-Torres L."/>
            <person name="Arahal R. D."/>
            <person name="Lucena T."/>
        </authorList>
    </citation>
    <scope>NUCLEOTIDE SEQUENCE</scope>
    <source>
        <strain evidence="3">CECT 7929</strain>
    </source>
</reference>
<gene>
    <name evidence="3" type="ORF">VST7929_03101</name>
</gene>
<evidence type="ECO:0000313" key="4">
    <source>
        <dbReference type="Proteomes" id="UP000838672"/>
    </source>
</evidence>
<accession>A0ABM8ZXQ2</accession>